<feature type="region of interest" description="Disordered" evidence="1">
    <location>
        <begin position="1"/>
        <end position="20"/>
    </location>
</feature>
<comment type="caution">
    <text evidence="2">The sequence shown here is derived from an EMBL/GenBank/DDBJ whole genome shotgun (WGS) entry which is preliminary data.</text>
</comment>
<dbReference type="EMBL" id="LYDR01000050">
    <property type="protein sequence ID" value="ODA33722.1"/>
    <property type="molecule type" value="Genomic_DNA"/>
</dbReference>
<evidence type="ECO:0000313" key="2">
    <source>
        <dbReference type="EMBL" id="ODA33722.1"/>
    </source>
</evidence>
<dbReference type="InterPro" id="IPR025591">
    <property type="entry name" value="RloB"/>
</dbReference>
<dbReference type="STRING" id="1841610.A6X21_18520"/>
<evidence type="ECO:0008006" key="4">
    <source>
        <dbReference type="Google" id="ProtNLM"/>
    </source>
</evidence>
<dbReference type="Pfam" id="PF13707">
    <property type="entry name" value="RloB"/>
    <property type="match status" value="1"/>
</dbReference>
<dbReference type="AlphaFoldDB" id="A0A1C3EKG0"/>
<sequence>MSRYRDRNKRPGRSKATRTPRQRILVVCEGGVTEPSYLKRFQAFVKNQLVEIIYEDGEGDPQFVVTTARDFKTKAARRAQSENDSNLDFDRVWCVIDVDDHSRLDQARIMALDHGIELAISNPSFELWLLLHLRESPGSRKQDAIRSLLKQKQHWPTYQKEVLSVHFKDCETGYHQAVIRAKKLDELAASIREPGKNPSTGVYRLTEEIRLGFASPGNESLPGS</sequence>
<proteinExistence type="predicted"/>
<protein>
    <recommendedName>
        <fullName evidence="4">RloB-like protein</fullName>
    </recommendedName>
</protein>
<gene>
    <name evidence="2" type="ORF">A6X21_18520</name>
</gene>
<dbReference type="OrthoDB" id="9796523at2"/>
<keyword evidence="3" id="KW-1185">Reference proteome</keyword>
<accession>A0A1C3EKG0</accession>
<dbReference type="Proteomes" id="UP000094828">
    <property type="component" value="Unassembled WGS sequence"/>
</dbReference>
<dbReference type="RefSeq" id="WP_068846859.1">
    <property type="nucleotide sequence ID" value="NZ_LYDR01000050.1"/>
</dbReference>
<name>A0A1C3EKG0_9PLAN</name>
<evidence type="ECO:0000256" key="1">
    <source>
        <dbReference type="SAM" id="MobiDB-lite"/>
    </source>
</evidence>
<reference evidence="2 3" key="1">
    <citation type="submission" date="2016-05" db="EMBL/GenBank/DDBJ databases">
        <title>Genomic and physiological characterization of Planctopirus sp. isolated from fresh water lake.</title>
        <authorList>
            <person name="Subhash Y."/>
            <person name="Ramana C."/>
        </authorList>
    </citation>
    <scope>NUCLEOTIDE SEQUENCE [LARGE SCALE GENOMIC DNA]</scope>
    <source>
        <strain evidence="2 3">JC280</strain>
    </source>
</reference>
<organism evidence="2 3">
    <name type="scientific">Planctopirus hydrillae</name>
    <dbReference type="NCBI Taxonomy" id="1841610"/>
    <lineage>
        <taxon>Bacteria</taxon>
        <taxon>Pseudomonadati</taxon>
        <taxon>Planctomycetota</taxon>
        <taxon>Planctomycetia</taxon>
        <taxon>Planctomycetales</taxon>
        <taxon>Planctomycetaceae</taxon>
        <taxon>Planctopirus</taxon>
    </lineage>
</organism>
<evidence type="ECO:0000313" key="3">
    <source>
        <dbReference type="Proteomes" id="UP000094828"/>
    </source>
</evidence>